<dbReference type="InterPro" id="IPR000425">
    <property type="entry name" value="MIP"/>
</dbReference>
<feature type="transmembrane region" description="Helical" evidence="7">
    <location>
        <begin position="106"/>
        <end position="126"/>
    </location>
</feature>
<keyword evidence="2 6" id="KW-0813">Transport</keyword>
<feature type="transmembrane region" description="Helical" evidence="7">
    <location>
        <begin position="58"/>
        <end position="77"/>
    </location>
</feature>
<name>A0ABS9TT17_9PSEU</name>
<keyword evidence="3 6" id="KW-0812">Transmembrane</keyword>
<feature type="transmembrane region" description="Helical" evidence="7">
    <location>
        <begin position="20"/>
        <end position="46"/>
    </location>
</feature>
<comment type="caution">
    <text evidence="8">The sequence shown here is derived from an EMBL/GenBank/DDBJ whole genome shotgun (WGS) entry which is preliminary data.</text>
</comment>
<evidence type="ECO:0000256" key="4">
    <source>
        <dbReference type="ARBA" id="ARBA00022989"/>
    </source>
</evidence>
<dbReference type="PROSITE" id="PS00221">
    <property type="entry name" value="MIP"/>
    <property type="match status" value="1"/>
</dbReference>
<feature type="transmembrane region" description="Helical" evidence="7">
    <location>
        <begin position="180"/>
        <end position="198"/>
    </location>
</feature>
<evidence type="ECO:0000256" key="7">
    <source>
        <dbReference type="SAM" id="Phobius"/>
    </source>
</evidence>
<evidence type="ECO:0000256" key="5">
    <source>
        <dbReference type="ARBA" id="ARBA00023136"/>
    </source>
</evidence>
<dbReference type="InterPro" id="IPR034294">
    <property type="entry name" value="Aquaporin_transptr"/>
</dbReference>
<evidence type="ECO:0000256" key="2">
    <source>
        <dbReference type="ARBA" id="ARBA00022448"/>
    </source>
</evidence>
<protein>
    <submittedName>
        <fullName evidence="8">Aquaporin family protein</fullName>
    </submittedName>
</protein>
<feature type="transmembrane region" description="Helical" evidence="7">
    <location>
        <begin position="146"/>
        <end position="168"/>
    </location>
</feature>
<dbReference type="SUPFAM" id="SSF81338">
    <property type="entry name" value="Aquaporin-like"/>
    <property type="match status" value="1"/>
</dbReference>
<dbReference type="Gene3D" id="1.20.1080.10">
    <property type="entry name" value="Glycerol uptake facilitator protein"/>
    <property type="match status" value="1"/>
</dbReference>
<sequence>MTLAGRFRGRLLDRQAEGLLASGAAEALGTALLVFDALSAIAVTMAPAAPLRAWPLEMRLLVIGLAVGGTVAVFAVTPPGKRSGAHLNPAVSLFMALRGALPARDAFVYSLAQLIGSVVGVLVARLCWAGRMDEVSNGLIQPGPGVGALGAVVGETLSVIVLLFVLSWLVSKPRPRETPWVIGGLIAVLIVATGPTSGGSFNPARDFGPFVLGSDFRFFWLYMLAPLGGAVIIAAVLRLTGVWSPRTCKLCGPALDTSDQPSRQEAVVDFPLSRTVRQQLELAGFTIHGVGPAGGVEVRPCPAEYGGGLLVSWAPHVAAFSPIDERVTAVEKIMADTLVDVLSELGFTAERLGESFSVRIADAGSPSRATPDRVGKEAR</sequence>
<keyword evidence="4 7" id="KW-1133">Transmembrane helix</keyword>
<keyword evidence="5 7" id="KW-0472">Membrane</keyword>
<dbReference type="InterPro" id="IPR023271">
    <property type="entry name" value="Aquaporin-like"/>
</dbReference>
<dbReference type="RefSeq" id="WP_241042487.1">
    <property type="nucleotide sequence ID" value="NZ_BAAAJF010000005.1"/>
</dbReference>
<evidence type="ECO:0000256" key="6">
    <source>
        <dbReference type="RuleBase" id="RU000477"/>
    </source>
</evidence>
<accession>A0ABS9TT17</accession>
<gene>
    <name evidence="8" type="ORF">MMF94_38865</name>
</gene>
<comment type="subcellular location">
    <subcellularLocation>
        <location evidence="1">Membrane</location>
        <topology evidence="1">Multi-pass membrane protein</topology>
    </subcellularLocation>
</comment>
<comment type="similarity">
    <text evidence="6">Belongs to the MIP/aquaporin (TC 1.A.8) family.</text>
</comment>
<evidence type="ECO:0000256" key="1">
    <source>
        <dbReference type="ARBA" id="ARBA00004141"/>
    </source>
</evidence>
<dbReference type="PANTHER" id="PTHR45724:SF13">
    <property type="entry name" value="AQUAPORIN NIP1-1-RELATED"/>
    <property type="match status" value="1"/>
</dbReference>
<dbReference type="PRINTS" id="PR00783">
    <property type="entry name" value="MINTRINSICP"/>
</dbReference>
<dbReference type="EMBL" id="JAKXMK010000047">
    <property type="protein sequence ID" value="MCH6171685.1"/>
    <property type="molecule type" value="Genomic_DNA"/>
</dbReference>
<evidence type="ECO:0000313" key="8">
    <source>
        <dbReference type="EMBL" id="MCH6171685.1"/>
    </source>
</evidence>
<evidence type="ECO:0000313" key="9">
    <source>
        <dbReference type="Proteomes" id="UP001299970"/>
    </source>
</evidence>
<dbReference type="Proteomes" id="UP001299970">
    <property type="component" value="Unassembled WGS sequence"/>
</dbReference>
<keyword evidence="9" id="KW-1185">Reference proteome</keyword>
<dbReference type="InterPro" id="IPR022357">
    <property type="entry name" value="MIP_CS"/>
</dbReference>
<dbReference type="PANTHER" id="PTHR45724">
    <property type="entry name" value="AQUAPORIN NIP2-1"/>
    <property type="match status" value="1"/>
</dbReference>
<feature type="transmembrane region" description="Helical" evidence="7">
    <location>
        <begin position="218"/>
        <end position="237"/>
    </location>
</feature>
<proteinExistence type="inferred from homology"/>
<dbReference type="Pfam" id="PF00230">
    <property type="entry name" value="MIP"/>
    <property type="match status" value="1"/>
</dbReference>
<reference evidence="8 9" key="1">
    <citation type="submission" date="2022-03" db="EMBL/GenBank/DDBJ databases">
        <title>Pseudonocardia alaer sp. nov., a novel actinomycete isolated from reed forest soil.</title>
        <authorList>
            <person name="Wang L."/>
        </authorList>
    </citation>
    <scope>NUCLEOTIDE SEQUENCE [LARGE SCALE GENOMIC DNA]</scope>
    <source>
        <strain evidence="8 9">Y-16303</strain>
    </source>
</reference>
<evidence type="ECO:0000256" key="3">
    <source>
        <dbReference type="ARBA" id="ARBA00022692"/>
    </source>
</evidence>
<organism evidence="8 9">
    <name type="scientific">Pseudonocardia alaniniphila</name>
    <dbReference type="NCBI Taxonomy" id="75291"/>
    <lineage>
        <taxon>Bacteria</taxon>
        <taxon>Bacillati</taxon>
        <taxon>Actinomycetota</taxon>
        <taxon>Actinomycetes</taxon>
        <taxon>Pseudonocardiales</taxon>
        <taxon>Pseudonocardiaceae</taxon>
        <taxon>Pseudonocardia</taxon>
    </lineage>
</organism>